<keyword evidence="3" id="KW-1185">Reference proteome</keyword>
<feature type="compositionally biased region" description="Basic and acidic residues" evidence="1">
    <location>
        <begin position="122"/>
        <end position="132"/>
    </location>
</feature>
<protein>
    <submittedName>
        <fullName evidence="2">Uncharacterized protein</fullName>
    </submittedName>
</protein>
<dbReference type="EMBL" id="JAYWIO010000006">
    <property type="protein sequence ID" value="KAK7257753.1"/>
    <property type="molecule type" value="Genomic_DNA"/>
</dbReference>
<sequence length="132" mass="15033">MADINFQLSMLQFFISTTTLYLLASSLSHSLYQHSFPHFPQVTKQRRKSRAGKTPPNSRREVFKQGKAPSKEFVSMSGENDPSALKTPETKMQNRSSSLTDKQDDTCGLSQMQTPQFSTTKEIARRKQNKQD</sequence>
<evidence type="ECO:0000313" key="2">
    <source>
        <dbReference type="EMBL" id="KAK7257753.1"/>
    </source>
</evidence>
<evidence type="ECO:0000313" key="3">
    <source>
        <dbReference type="Proteomes" id="UP001372338"/>
    </source>
</evidence>
<feature type="compositionally biased region" description="Polar residues" evidence="1">
    <location>
        <begin position="108"/>
        <end position="121"/>
    </location>
</feature>
<evidence type="ECO:0000256" key="1">
    <source>
        <dbReference type="SAM" id="MobiDB-lite"/>
    </source>
</evidence>
<feature type="compositionally biased region" description="Polar residues" evidence="1">
    <location>
        <begin position="90"/>
        <end position="100"/>
    </location>
</feature>
<accession>A0AAN9HVJ1</accession>
<gene>
    <name evidence="2" type="ORF">RIF29_31966</name>
</gene>
<feature type="region of interest" description="Disordered" evidence="1">
    <location>
        <begin position="40"/>
        <end position="132"/>
    </location>
</feature>
<comment type="caution">
    <text evidence="2">The sequence shown here is derived from an EMBL/GenBank/DDBJ whole genome shotgun (WGS) entry which is preliminary data.</text>
</comment>
<organism evidence="2 3">
    <name type="scientific">Crotalaria pallida</name>
    <name type="common">Smooth rattlebox</name>
    <name type="synonym">Crotalaria striata</name>
    <dbReference type="NCBI Taxonomy" id="3830"/>
    <lineage>
        <taxon>Eukaryota</taxon>
        <taxon>Viridiplantae</taxon>
        <taxon>Streptophyta</taxon>
        <taxon>Embryophyta</taxon>
        <taxon>Tracheophyta</taxon>
        <taxon>Spermatophyta</taxon>
        <taxon>Magnoliopsida</taxon>
        <taxon>eudicotyledons</taxon>
        <taxon>Gunneridae</taxon>
        <taxon>Pentapetalae</taxon>
        <taxon>rosids</taxon>
        <taxon>fabids</taxon>
        <taxon>Fabales</taxon>
        <taxon>Fabaceae</taxon>
        <taxon>Papilionoideae</taxon>
        <taxon>50 kb inversion clade</taxon>
        <taxon>genistoids sensu lato</taxon>
        <taxon>core genistoids</taxon>
        <taxon>Crotalarieae</taxon>
        <taxon>Crotalaria</taxon>
    </lineage>
</organism>
<dbReference type="Proteomes" id="UP001372338">
    <property type="component" value="Unassembled WGS sequence"/>
</dbReference>
<reference evidence="2 3" key="1">
    <citation type="submission" date="2024-01" db="EMBL/GenBank/DDBJ databases">
        <title>The genomes of 5 underutilized Papilionoideae crops provide insights into root nodulation and disease resistanc.</title>
        <authorList>
            <person name="Yuan L."/>
        </authorList>
    </citation>
    <scope>NUCLEOTIDE SEQUENCE [LARGE SCALE GENOMIC DNA]</scope>
    <source>
        <strain evidence="2">ZHUSHIDOU_FW_LH</strain>
        <tissue evidence="2">Leaf</tissue>
    </source>
</reference>
<dbReference type="AlphaFoldDB" id="A0AAN9HVJ1"/>
<name>A0AAN9HVJ1_CROPI</name>
<proteinExistence type="predicted"/>